<dbReference type="Proteomes" id="UP000790377">
    <property type="component" value="Unassembled WGS sequence"/>
</dbReference>
<accession>A0ACB7ZWP9</accession>
<evidence type="ECO:0000313" key="2">
    <source>
        <dbReference type="Proteomes" id="UP000790377"/>
    </source>
</evidence>
<dbReference type="EMBL" id="MU268247">
    <property type="protein sequence ID" value="KAH7905198.1"/>
    <property type="molecule type" value="Genomic_DNA"/>
</dbReference>
<keyword evidence="2" id="KW-1185">Reference proteome</keyword>
<proteinExistence type="predicted"/>
<name>A0ACB7ZWP9_9AGAM</name>
<reference evidence="1" key="1">
    <citation type="journal article" date="2021" name="New Phytol.">
        <title>Evolutionary innovations through gain and loss of genes in the ectomycorrhizal Boletales.</title>
        <authorList>
            <person name="Wu G."/>
            <person name="Miyauchi S."/>
            <person name="Morin E."/>
            <person name="Kuo A."/>
            <person name="Drula E."/>
            <person name="Varga T."/>
            <person name="Kohler A."/>
            <person name="Feng B."/>
            <person name="Cao Y."/>
            <person name="Lipzen A."/>
            <person name="Daum C."/>
            <person name="Hundley H."/>
            <person name="Pangilinan J."/>
            <person name="Johnson J."/>
            <person name="Barry K."/>
            <person name="LaButti K."/>
            <person name="Ng V."/>
            <person name="Ahrendt S."/>
            <person name="Min B."/>
            <person name="Choi I.G."/>
            <person name="Park H."/>
            <person name="Plett J.M."/>
            <person name="Magnuson J."/>
            <person name="Spatafora J.W."/>
            <person name="Nagy L.G."/>
            <person name="Henrissat B."/>
            <person name="Grigoriev I.V."/>
            <person name="Yang Z.L."/>
            <person name="Xu J."/>
            <person name="Martin F.M."/>
        </authorList>
    </citation>
    <scope>NUCLEOTIDE SEQUENCE</scope>
    <source>
        <strain evidence="1">ATCC 28755</strain>
    </source>
</reference>
<sequence>MQRSNLAILTQSHKAIAAKKRAKKDQVKEILFDEDARREFLTGFHKRKVAKHEAAKKKAQLREKEERLETRREHRRMLAERAVQNAKEVEKAYGAIIDGDDDETEWDGISNQGKDQEVEEAFEDEEQLATVTVVEDFDPSVLIHGPEKTRSLSPSTLASNTFTAAKPKGKEKAKGDPVKLKNKVKKNDKVKKIKYQTKAARLAERSKQRARRTEKAERAGGKASRKGKRR</sequence>
<comment type="caution">
    <text evidence="1">The sequence shown here is derived from an EMBL/GenBank/DDBJ whole genome shotgun (WGS) entry which is preliminary data.</text>
</comment>
<organism evidence="1 2">
    <name type="scientific">Hygrophoropsis aurantiaca</name>
    <dbReference type="NCBI Taxonomy" id="72124"/>
    <lineage>
        <taxon>Eukaryota</taxon>
        <taxon>Fungi</taxon>
        <taxon>Dikarya</taxon>
        <taxon>Basidiomycota</taxon>
        <taxon>Agaricomycotina</taxon>
        <taxon>Agaricomycetes</taxon>
        <taxon>Agaricomycetidae</taxon>
        <taxon>Boletales</taxon>
        <taxon>Coniophorineae</taxon>
        <taxon>Hygrophoropsidaceae</taxon>
        <taxon>Hygrophoropsis</taxon>
    </lineage>
</organism>
<protein>
    <submittedName>
        <fullName evidence="1">Nucleolar protein 12-domain-containing protein</fullName>
    </submittedName>
</protein>
<evidence type="ECO:0000313" key="1">
    <source>
        <dbReference type="EMBL" id="KAH7905198.1"/>
    </source>
</evidence>
<gene>
    <name evidence="1" type="ORF">BJ138DRAFT_1165228</name>
</gene>